<proteinExistence type="predicted"/>
<name>A0ACC2UD91_9FUNG</name>
<dbReference type="Proteomes" id="UP001165960">
    <property type="component" value="Unassembled WGS sequence"/>
</dbReference>
<organism evidence="1 2">
    <name type="scientific">Entomophthora muscae</name>
    <dbReference type="NCBI Taxonomy" id="34485"/>
    <lineage>
        <taxon>Eukaryota</taxon>
        <taxon>Fungi</taxon>
        <taxon>Fungi incertae sedis</taxon>
        <taxon>Zoopagomycota</taxon>
        <taxon>Entomophthoromycotina</taxon>
        <taxon>Entomophthoromycetes</taxon>
        <taxon>Entomophthorales</taxon>
        <taxon>Entomophthoraceae</taxon>
        <taxon>Entomophthora</taxon>
    </lineage>
</organism>
<reference evidence="1" key="1">
    <citation type="submission" date="2022-04" db="EMBL/GenBank/DDBJ databases">
        <title>Genome of the entomopathogenic fungus Entomophthora muscae.</title>
        <authorList>
            <person name="Elya C."/>
            <person name="Lovett B.R."/>
            <person name="Lee E."/>
            <person name="Macias A.M."/>
            <person name="Hajek A.E."/>
            <person name="De Bivort B.L."/>
            <person name="Kasson M.T."/>
            <person name="De Fine Licht H.H."/>
            <person name="Stajich J.E."/>
        </authorList>
    </citation>
    <scope>NUCLEOTIDE SEQUENCE</scope>
    <source>
        <strain evidence="1">Berkeley</strain>
    </source>
</reference>
<keyword evidence="2" id="KW-1185">Reference proteome</keyword>
<dbReference type="EMBL" id="QTSX02000809">
    <property type="protein sequence ID" value="KAJ9084764.1"/>
    <property type="molecule type" value="Genomic_DNA"/>
</dbReference>
<accession>A0ACC2UD91</accession>
<comment type="caution">
    <text evidence="1">The sequence shown here is derived from an EMBL/GenBank/DDBJ whole genome shotgun (WGS) entry which is preliminary data.</text>
</comment>
<evidence type="ECO:0000313" key="1">
    <source>
        <dbReference type="EMBL" id="KAJ9084764.1"/>
    </source>
</evidence>
<gene>
    <name evidence="1" type="ORF">DSO57_1020841</name>
</gene>
<evidence type="ECO:0000313" key="2">
    <source>
        <dbReference type="Proteomes" id="UP001165960"/>
    </source>
</evidence>
<sequence length="189" mass="20702">MRNSPKVSSHNLRLHVFPPSSSSVNLMALRASKALWPTFGPGLGCISQTIKKVACVQEKPLQNLEDLAHTVDERFVLAFLAEVPISPLESPPIAEETLIQLDCLLSWCCPVLKQLAGQRKNAGRMNSEKPNLRPEEIGYQIPQSVVSQAANSPSPEVPWPKIIGFQSSPMKTSEEGIRRNAHPESSEGS</sequence>
<protein>
    <submittedName>
        <fullName evidence="1">Uncharacterized protein</fullName>
    </submittedName>
</protein>